<dbReference type="AlphaFoldDB" id="A0AAV9NSZ7"/>
<reference evidence="2 3" key="1">
    <citation type="submission" date="2023-08" db="EMBL/GenBank/DDBJ databases">
        <title>Black Yeasts Isolated from many extreme environments.</title>
        <authorList>
            <person name="Coleine C."/>
            <person name="Stajich J.E."/>
            <person name="Selbmann L."/>
        </authorList>
    </citation>
    <scope>NUCLEOTIDE SEQUENCE [LARGE SCALE GENOMIC DNA]</scope>
    <source>
        <strain evidence="2 3">CCFEE 5792</strain>
    </source>
</reference>
<keyword evidence="3" id="KW-1185">Reference proteome</keyword>
<proteinExistence type="predicted"/>
<organism evidence="2 3">
    <name type="scientific">Exophiala bonariae</name>
    <dbReference type="NCBI Taxonomy" id="1690606"/>
    <lineage>
        <taxon>Eukaryota</taxon>
        <taxon>Fungi</taxon>
        <taxon>Dikarya</taxon>
        <taxon>Ascomycota</taxon>
        <taxon>Pezizomycotina</taxon>
        <taxon>Eurotiomycetes</taxon>
        <taxon>Chaetothyriomycetidae</taxon>
        <taxon>Chaetothyriales</taxon>
        <taxon>Herpotrichiellaceae</taxon>
        <taxon>Exophiala</taxon>
    </lineage>
</organism>
<gene>
    <name evidence="2" type="ORF">LTR84_000368</name>
</gene>
<dbReference type="PANTHER" id="PTHR36205">
    <property type="entry name" value="CHROMOSOME 19, WHOLE GENOME SHOTGUN SEQUENCE"/>
    <property type="match status" value="1"/>
</dbReference>
<dbReference type="InterPro" id="IPR021822">
    <property type="entry name" value="DUF3405"/>
</dbReference>
<name>A0AAV9NSZ7_9EURO</name>
<dbReference type="EMBL" id="JAVRRD010000001">
    <property type="protein sequence ID" value="KAK5064535.1"/>
    <property type="molecule type" value="Genomic_DNA"/>
</dbReference>
<feature type="region of interest" description="Disordered" evidence="1">
    <location>
        <begin position="1"/>
        <end position="21"/>
    </location>
</feature>
<dbReference type="PANTHER" id="PTHR36205:SF2">
    <property type="entry name" value="MAJOR FACILITATOR SUPERFAMILY TRANSPORTER"/>
    <property type="match status" value="1"/>
</dbReference>
<dbReference type="Proteomes" id="UP001358417">
    <property type="component" value="Unassembled WGS sequence"/>
</dbReference>
<sequence>MGFLDEPFEPGTPPPSWSPARPDFWKKPSKWQICMPRLTILVKLLATFFGFVLLVKLIGQKAEPSPRSLPEPPKAPSEGDMKAAADKIPWIWKDFTTHDGLTRGTSHLRTCQTGEVDCKNKHPRQIRYDGLAHSQEDPSHILSCLGPRGLPLNESDGDAIWAYPGRAVGAVDPILGSYEAAGLDGDVSFDRLGRLQAYGLEQFDATDLEDLKKSSDVDWDSVEWGELQDGCVLLNKQRFKTVKERPQNSIQYSNLRHKHDGARPNAPPTSLEPALVNKVKRTAILIRVWTGAKWTADAVMNIRAMIAEASLASGGKYQVFLLLHVKDEGVPLFVGEDEPQATINKHIPPEFRSITEVWNHAQIRSLYSNLAQHAFVGRSPWMIVQWFARNHPEFDFFYQWEFDVRYTGHYLDFFEGVSNFGRKQPRKGIWERAGRVYIPSVHGDFETQFRQSTLEADPHHVWGPVSVEGVKPRGPKPPVKEIEDNYEWGVGEDADWIGFLPSFNVTATNWWFRDYLWGYAQGKSTPRRATLIAQGRISRRVLEIMNYENAENGHHMDAEMFPQSMCLHHGLKSTTFPHPIFADRHWPAEALQSTFNGGPFGQAGGHWNSSFSKWNEHAWTNMTWYYSSAQAMPIYQRLLGITALESGGSEWEDAYGRTVVRPMLLHPVKGAKSWLWTEGEWLQTKGGK</sequence>
<dbReference type="GeneID" id="89968590"/>
<dbReference type="Pfam" id="PF11885">
    <property type="entry name" value="DUF3405"/>
    <property type="match status" value="1"/>
</dbReference>
<accession>A0AAV9NSZ7</accession>
<comment type="caution">
    <text evidence="2">The sequence shown here is derived from an EMBL/GenBank/DDBJ whole genome shotgun (WGS) entry which is preliminary data.</text>
</comment>
<evidence type="ECO:0000313" key="2">
    <source>
        <dbReference type="EMBL" id="KAK5064535.1"/>
    </source>
</evidence>
<evidence type="ECO:0000313" key="3">
    <source>
        <dbReference type="Proteomes" id="UP001358417"/>
    </source>
</evidence>
<protein>
    <submittedName>
        <fullName evidence="2">Uncharacterized protein</fullName>
    </submittedName>
</protein>
<dbReference type="RefSeq" id="XP_064711859.1">
    <property type="nucleotide sequence ID" value="XM_064843999.1"/>
</dbReference>
<evidence type="ECO:0000256" key="1">
    <source>
        <dbReference type="SAM" id="MobiDB-lite"/>
    </source>
</evidence>